<proteinExistence type="predicted"/>
<organism evidence="2 3">
    <name type="scientific">Setaria italica</name>
    <name type="common">Foxtail millet</name>
    <name type="synonym">Panicum italicum</name>
    <dbReference type="NCBI Taxonomy" id="4555"/>
    <lineage>
        <taxon>Eukaryota</taxon>
        <taxon>Viridiplantae</taxon>
        <taxon>Streptophyta</taxon>
        <taxon>Embryophyta</taxon>
        <taxon>Tracheophyta</taxon>
        <taxon>Spermatophyta</taxon>
        <taxon>Magnoliopsida</taxon>
        <taxon>Liliopsida</taxon>
        <taxon>Poales</taxon>
        <taxon>Poaceae</taxon>
        <taxon>PACMAD clade</taxon>
        <taxon>Panicoideae</taxon>
        <taxon>Panicodae</taxon>
        <taxon>Paniceae</taxon>
        <taxon>Cenchrinae</taxon>
        <taxon>Setaria</taxon>
    </lineage>
</organism>
<dbReference type="Proteomes" id="UP000004995">
    <property type="component" value="Unassembled WGS sequence"/>
</dbReference>
<dbReference type="EMBL" id="AGNK02001467">
    <property type="status" value="NOT_ANNOTATED_CDS"/>
    <property type="molecule type" value="Genomic_DNA"/>
</dbReference>
<sequence length="46" mass="5209">MQDQIVHPVENYVSITVSIFAITFVIFRLMPPLCENCSVYATAISF</sequence>
<feature type="transmembrane region" description="Helical" evidence="1">
    <location>
        <begin position="12"/>
        <end position="30"/>
    </location>
</feature>
<evidence type="ECO:0000313" key="3">
    <source>
        <dbReference type="Proteomes" id="UP000004995"/>
    </source>
</evidence>
<dbReference type="EnsemblPlants" id="KQL13639">
    <property type="protein sequence ID" value="KQL13639"/>
    <property type="gene ID" value="SETIT_025552mg"/>
</dbReference>
<dbReference type="AlphaFoldDB" id="K3ZG50"/>
<dbReference type="Gramene" id="KQL13639">
    <property type="protein sequence ID" value="KQL13639"/>
    <property type="gene ID" value="SETIT_025552mg"/>
</dbReference>
<protein>
    <submittedName>
        <fullName evidence="2">Uncharacterized protein</fullName>
    </submittedName>
</protein>
<evidence type="ECO:0000256" key="1">
    <source>
        <dbReference type="SAM" id="Phobius"/>
    </source>
</evidence>
<dbReference type="HOGENOM" id="CLU_3192276_0_0_1"/>
<name>K3ZG50_SETIT</name>
<reference evidence="2" key="2">
    <citation type="submission" date="2018-08" db="UniProtKB">
        <authorList>
            <consortium name="EnsemblPlants"/>
        </authorList>
    </citation>
    <scope>IDENTIFICATION</scope>
    <source>
        <strain evidence="2">Yugu1</strain>
    </source>
</reference>
<reference evidence="3" key="1">
    <citation type="journal article" date="2012" name="Nat. Biotechnol.">
        <title>Reference genome sequence of the model plant Setaria.</title>
        <authorList>
            <person name="Bennetzen J.L."/>
            <person name="Schmutz J."/>
            <person name="Wang H."/>
            <person name="Percifield R."/>
            <person name="Hawkins J."/>
            <person name="Pontaroli A.C."/>
            <person name="Estep M."/>
            <person name="Feng L."/>
            <person name="Vaughn J.N."/>
            <person name="Grimwood J."/>
            <person name="Jenkins J."/>
            <person name="Barry K."/>
            <person name="Lindquist E."/>
            <person name="Hellsten U."/>
            <person name="Deshpande S."/>
            <person name="Wang X."/>
            <person name="Wu X."/>
            <person name="Mitros T."/>
            <person name="Triplett J."/>
            <person name="Yang X."/>
            <person name="Ye C.Y."/>
            <person name="Mauro-Herrera M."/>
            <person name="Wang L."/>
            <person name="Li P."/>
            <person name="Sharma M."/>
            <person name="Sharma R."/>
            <person name="Ronald P.C."/>
            <person name="Panaud O."/>
            <person name="Kellogg E.A."/>
            <person name="Brutnell T.P."/>
            <person name="Doust A.N."/>
            <person name="Tuskan G.A."/>
            <person name="Rokhsar D."/>
            <person name="Devos K.M."/>
        </authorList>
    </citation>
    <scope>NUCLEOTIDE SEQUENCE [LARGE SCALE GENOMIC DNA]</scope>
    <source>
        <strain evidence="3">cv. Yugu1</strain>
    </source>
</reference>
<keyword evidence="1" id="KW-1133">Transmembrane helix</keyword>
<keyword evidence="1" id="KW-0472">Membrane</keyword>
<accession>K3ZG50</accession>
<keyword evidence="3" id="KW-1185">Reference proteome</keyword>
<keyword evidence="1" id="KW-0812">Transmembrane</keyword>
<dbReference type="InParanoid" id="K3ZG50"/>
<evidence type="ECO:0000313" key="2">
    <source>
        <dbReference type="EnsemblPlants" id="KQL13639"/>
    </source>
</evidence>